<gene>
    <name evidence="10" type="ORF">VICG_01954</name>
</gene>
<feature type="domain" description="EF-hand" evidence="9">
    <location>
        <begin position="33"/>
        <end position="68"/>
    </location>
</feature>
<proteinExistence type="inferred from homology"/>
<dbReference type="GO" id="GO:0005509">
    <property type="term" value="F:calcium ion binding"/>
    <property type="evidence" value="ECO:0007669"/>
    <property type="project" value="InterPro"/>
</dbReference>
<dbReference type="VEuPathDB" id="MicrosporidiaDB:VICG_01954"/>
<dbReference type="PROSITE" id="PS00018">
    <property type="entry name" value="EF_HAND_1"/>
    <property type="match status" value="2"/>
</dbReference>
<dbReference type="InterPro" id="IPR011992">
    <property type="entry name" value="EF-hand-dom_pair"/>
</dbReference>
<dbReference type="EMBL" id="JH370152">
    <property type="protein sequence ID" value="ELA40995.1"/>
    <property type="molecule type" value="Genomic_DNA"/>
</dbReference>
<evidence type="ECO:0000259" key="9">
    <source>
        <dbReference type="PROSITE" id="PS50222"/>
    </source>
</evidence>
<dbReference type="OMA" id="LKFAFRM"/>
<evidence type="ECO:0000256" key="3">
    <source>
        <dbReference type="ARBA" id="ARBA00022837"/>
    </source>
</evidence>
<feature type="domain" description="EF-hand" evidence="9">
    <location>
        <begin position="103"/>
        <end position="138"/>
    </location>
</feature>
<dbReference type="PROSITE" id="PS50222">
    <property type="entry name" value="EF_HAND_2"/>
    <property type="match status" value="3"/>
</dbReference>
<keyword evidence="2" id="KW-0677">Repeat</keyword>
<dbReference type="STRING" id="993615.L2GKF8"/>
<dbReference type="Pfam" id="PF13499">
    <property type="entry name" value="EF-hand_7"/>
    <property type="match status" value="1"/>
</dbReference>
<evidence type="ECO:0000256" key="7">
    <source>
        <dbReference type="ARBA" id="ARBA00031295"/>
    </source>
</evidence>
<evidence type="ECO:0000256" key="5">
    <source>
        <dbReference type="ARBA" id="ARBA00023792"/>
    </source>
</evidence>
<dbReference type="GeneID" id="19882664"/>
<accession>L2GKF8</accession>
<evidence type="ECO:0000313" key="11">
    <source>
        <dbReference type="Proteomes" id="UP000011082"/>
    </source>
</evidence>
<feature type="domain" description="EF-hand" evidence="9">
    <location>
        <begin position="139"/>
        <end position="174"/>
    </location>
</feature>
<evidence type="ECO:0000256" key="1">
    <source>
        <dbReference type="ARBA" id="ARBA00022723"/>
    </source>
</evidence>
<organism evidence="10 11">
    <name type="scientific">Vittaforma corneae (strain ATCC 50505)</name>
    <name type="common">Microsporidian parasite</name>
    <name type="synonym">Nosema corneum</name>
    <dbReference type="NCBI Taxonomy" id="993615"/>
    <lineage>
        <taxon>Eukaryota</taxon>
        <taxon>Fungi</taxon>
        <taxon>Fungi incertae sedis</taxon>
        <taxon>Microsporidia</taxon>
        <taxon>Nosematidae</taxon>
        <taxon>Vittaforma</taxon>
    </lineage>
</organism>
<comment type="subunit">
    <text evidence="5">Composed of a catalytic subunit (A) and a regulatory subunit (B).</text>
</comment>
<evidence type="ECO:0000256" key="2">
    <source>
        <dbReference type="ARBA" id="ARBA00022737"/>
    </source>
</evidence>
<dbReference type="Gene3D" id="1.10.238.10">
    <property type="entry name" value="EF-hand"/>
    <property type="match status" value="1"/>
</dbReference>
<name>L2GKF8_VITCO</name>
<dbReference type="Proteomes" id="UP000011082">
    <property type="component" value="Unassembled WGS sequence"/>
</dbReference>
<keyword evidence="11" id="KW-1185">Reference proteome</keyword>
<comment type="similarity">
    <text evidence="4">Belongs to the calcineurin regulatory subunit family.</text>
</comment>
<dbReference type="InterPro" id="IPR002048">
    <property type="entry name" value="EF_hand_dom"/>
</dbReference>
<dbReference type="HOGENOM" id="CLU_061288_10_3_1"/>
<sequence>MFRSSSQMSLWHVNTLCEEEIEELEKNTIFTALEIESLYERFKYLDRSNTGFLTFAEFQMIPEFYSNPFSKLLINCLESRNSFEKVSFASYLEFLELFHMKTPKEERISFLFNLFDFDGDKSLSRKDLSQVLYLMTKKEDEAKIDEVLNAFDRGKKGYLSYADFTTFYESDPSFEKNMIIDFDENIKVEEEGFWQTMWLAKDKHSKKD</sequence>
<evidence type="ECO:0000256" key="8">
    <source>
        <dbReference type="ARBA" id="ARBA00032848"/>
    </source>
</evidence>
<keyword evidence="1" id="KW-0479">Metal-binding</keyword>
<keyword evidence="3" id="KW-0106">Calcium</keyword>
<dbReference type="FunCoup" id="L2GKF8">
    <property type="interactions" value="71"/>
</dbReference>
<dbReference type="RefSeq" id="XP_007605399.1">
    <property type="nucleotide sequence ID" value="XM_007605337.1"/>
</dbReference>
<dbReference type="OrthoDB" id="191686at2759"/>
<dbReference type="PANTHER" id="PTHR45942">
    <property type="entry name" value="PROTEIN PHOSPATASE 3 REGULATORY SUBUNIT B ALPHA ISOFORM TYPE 1"/>
    <property type="match status" value="1"/>
</dbReference>
<dbReference type="InParanoid" id="L2GKF8"/>
<reference evidence="11" key="1">
    <citation type="submission" date="2011-05" db="EMBL/GenBank/DDBJ databases">
        <title>The genome sequence of Vittaforma corneae strain ATCC 50505.</title>
        <authorList>
            <consortium name="The Broad Institute Genome Sequencing Platform"/>
            <person name="Cuomo C."/>
            <person name="Didier E."/>
            <person name="Bowers L."/>
            <person name="Young S.K."/>
            <person name="Zeng Q."/>
            <person name="Gargeya S."/>
            <person name="Fitzgerald M."/>
            <person name="Haas B."/>
            <person name="Abouelleil A."/>
            <person name="Alvarado L."/>
            <person name="Arachchi H.M."/>
            <person name="Berlin A."/>
            <person name="Chapman S.B."/>
            <person name="Gearin G."/>
            <person name="Goldberg J."/>
            <person name="Griggs A."/>
            <person name="Gujja S."/>
            <person name="Hansen M."/>
            <person name="Heiman D."/>
            <person name="Howarth C."/>
            <person name="Larimer J."/>
            <person name="Lui A."/>
            <person name="MacDonald P.J.P."/>
            <person name="McCowen C."/>
            <person name="Montmayeur A."/>
            <person name="Murphy C."/>
            <person name="Neiman D."/>
            <person name="Pearson M."/>
            <person name="Priest M."/>
            <person name="Roberts A."/>
            <person name="Saif S."/>
            <person name="Shea T."/>
            <person name="Sisk P."/>
            <person name="Stolte C."/>
            <person name="Sykes S."/>
            <person name="Wortman J."/>
            <person name="Nusbaum C."/>
            <person name="Birren B."/>
        </authorList>
    </citation>
    <scope>NUCLEOTIDE SEQUENCE [LARGE SCALE GENOMIC DNA]</scope>
    <source>
        <strain evidence="11">ATCC 50505</strain>
    </source>
</reference>
<evidence type="ECO:0000256" key="6">
    <source>
        <dbReference type="ARBA" id="ARBA00023832"/>
    </source>
</evidence>
<dbReference type="SUPFAM" id="SSF47473">
    <property type="entry name" value="EF-hand"/>
    <property type="match status" value="1"/>
</dbReference>
<evidence type="ECO:0000313" key="10">
    <source>
        <dbReference type="EMBL" id="ELA40995.1"/>
    </source>
</evidence>
<protein>
    <recommendedName>
        <fullName evidence="6">Calcineurin subunit B</fullName>
    </recommendedName>
    <alternativeName>
        <fullName evidence="7">Calcineurin regulatory subunit</fullName>
    </alternativeName>
    <alternativeName>
        <fullName evidence="8">Protein phosphatase 2B regulatory subunit</fullName>
    </alternativeName>
</protein>
<evidence type="ECO:0000256" key="4">
    <source>
        <dbReference type="ARBA" id="ARBA00023774"/>
    </source>
</evidence>
<dbReference type="AlphaFoldDB" id="L2GKF8"/>
<dbReference type="InterPro" id="IPR018247">
    <property type="entry name" value="EF_Hand_1_Ca_BS"/>
</dbReference>